<gene>
    <name evidence="3" type="ORF">RHIMIDRAFT_241525</name>
</gene>
<dbReference type="GeneID" id="35440591"/>
<dbReference type="PANTHER" id="PTHR23509">
    <property type="entry name" value="PA-PL1 PHOSPHOLIPASE FAMILY"/>
    <property type="match status" value="1"/>
</dbReference>
<dbReference type="PANTHER" id="PTHR23509:SF10">
    <property type="entry name" value="LD21067P"/>
    <property type="match status" value="1"/>
</dbReference>
<dbReference type="InterPro" id="IPR004177">
    <property type="entry name" value="DDHD_dom"/>
</dbReference>
<dbReference type="SUPFAM" id="SSF53474">
    <property type="entry name" value="alpha/beta-Hydrolases"/>
    <property type="match status" value="1"/>
</dbReference>
<evidence type="ECO:0000313" key="4">
    <source>
        <dbReference type="Proteomes" id="UP000242254"/>
    </source>
</evidence>
<feature type="compositionally biased region" description="Basic and acidic residues" evidence="1">
    <location>
        <begin position="416"/>
        <end position="426"/>
    </location>
</feature>
<dbReference type="GO" id="GO:0005737">
    <property type="term" value="C:cytoplasm"/>
    <property type="evidence" value="ECO:0007669"/>
    <property type="project" value="TreeGrafter"/>
</dbReference>
<feature type="compositionally biased region" description="Basic and acidic residues" evidence="1">
    <location>
        <begin position="25"/>
        <end position="34"/>
    </location>
</feature>
<evidence type="ECO:0000259" key="2">
    <source>
        <dbReference type="PROSITE" id="PS51043"/>
    </source>
</evidence>
<feature type="compositionally biased region" description="Low complexity" evidence="1">
    <location>
        <begin position="613"/>
        <end position="631"/>
    </location>
</feature>
<dbReference type="AlphaFoldDB" id="A0A2G4SID7"/>
<protein>
    <recommendedName>
        <fullName evidence="2">DDHD domain-containing protein</fullName>
    </recommendedName>
</protein>
<feature type="region of interest" description="Disordered" evidence="1">
    <location>
        <begin position="1"/>
        <end position="34"/>
    </location>
</feature>
<dbReference type="InterPro" id="IPR058055">
    <property type="entry name" value="PA-PLA1"/>
</dbReference>
<sequence>MFFESTFVPSPPLSDTQADNLSADEEGHSQIDVDHHSDKPVDHVIFVIHGIGQQTEQYGQFYEHIEDLQETTRQVLQYKIPSHDVRIELIPIEWHRHIHEQVDPIMNKITLKSIPTIRLIENEYLADVLYYFSKDRGQKIIDNVTHLFNTSYQHFIEKHPNFNGKIIILGYSLGGIITWDILSHQRDNLTEQEQDMYNKLDVKFSKLNFKPDYFFGLGSPLGAVLTFRGQNPTLYHPEHDIQFENIFHPFDPLGYRFEPLLNDYFTDKPAVLIDRSIPIGPSFSFPSFPISASLFSFFSWKQEDKVAGALYEATSDAAKDQEVQQRDVQEQIPPTNGFISSLLQYFSKGTKKEGDKPEEKCWEELDTREQLLALREDLDRTLTSADELLLVQNNGSNLPRPMIQPRSKTYSLPYTDDQKPEGTETKRVQLRKTMTDQHSPGNCHHLVEVLGIDGLPRLERTKSYVDHVHEEEDKDEEKEGHTDEQTTDKESTASTKGGGDDIWSDLNAELHKPGPAITEPGESKADVAQDSTVPNANAKDNDKITDVEEEEQNEKSKLPGGRRIDYVLQPESMMAMLANEYLIGLRAHFSYWTNKDFIWHMLRRIENLDDKTPSASTSSSTPSNTSNSSKE</sequence>
<dbReference type="EMBL" id="KZ303864">
    <property type="protein sequence ID" value="PHZ08509.1"/>
    <property type="molecule type" value="Genomic_DNA"/>
</dbReference>
<dbReference type="SMART" id="SM01127">
    <property type="entry name" value="DDHD"/>
    <property type="match status" value="1"/>
</dbReference>
<reference evidence="3 4" key="1">
    <citation type="journal article" date="2016" name="Proc. Natl. Acad. Sci. U.S.A.">
        <title>Lipid metabolic changes in an early divergent fungus govern the establishment of a mutualistic symbiosis with endobacteria.</title>
        <authorList>
            <person name="Lastovetsky O.A."/>
            <person name="Gaspar M.L."/>
            <person name="Mondo S.J."/>
            <person name="LaButti K.M."/>
            <person name="Sandor L."/>
            <person name="Grigoriev I.V."/>
            <person name="Henry S.A."/>
            <person name="Pawlowska T.E."/>
        </authorList>
    </citation>
    <scope>NUCLEOTIDE SEQUENCE [LARGE SCALE GENOMIC DNA]</scope>
    <source>
        <strain evidence="3 4">ATCC 52813</strain>
    </source>
</reference>
<proteinExistence type="predicted"/>
<evidence type="ECO:0000256" key="1">
    <source>
        <dbReference type="SAM" id="MobiDB-lite"/>
    </source>
</evidence>
<dbReference type="RefSeq" id="XP_023462217.1">
    <property type="nucleotide sequence ID" value="XM_023609601.1"/>
</dbReference>
<dbReference type="PROSITE" id="PS51043">
    <property type="entry name" value="DDHD"/>
    <property type="match status" value="1"/>
</dbReference>
<dbReference type="InterPro" id="IPR029058">
    <property type="entry name" value="AB_hydrolase_fold"/>
</dbReference>
<keyword evidence="4" id="KW-1185">Reference proteome</keyword>
<feature type="domain" description="DDHD" evidence="2">
    <location>
        <begin position="207"/>
        <end position="607"/>
    </location>
</feature>
<dbReference type="GO" id="GO:0046872">
    <property type="term" value="F:metal ion binding"/>
    <property type="evidence" value="ECO:0007669"/>
    <property type="project" value="InterPro"/>
</dbReference>
<dbReference type="Pfam" id="PF02862">
    <property type="entry name" value="DDHD"/>
    <property type="match status" value="1"/>
</dbReference>
<organism evidence="3 4">
    <name type="scientific">Rhizopus microsporus ATCC 52813</name>
    <dbReference type="NCBI Taxonomy" id="1340429"/>
    <lineage>
        <taxon>Eukaryota</taxon>
        <taxon>Fungi</taxon>
        <taxon>Fungi incertae sedis</taxon>
        <taxon>Mucoromycota</taxon>
        <taxon>Mucoromycotina</taxon>
        <taxon>Mucoromycetes</taxon>
        <taxon>Mucorales</taxon>
        <taxon>Mucorineae</taxon>
        <taxon>Rhizopodaceae</taxon>
        <taxon>Rhizopus</taxon>
    </lineage>
</organism>
<dbReference type="Proteomes" id="UP000242254">
    <property type="component" value="Unassembled WGS sequence"/>
</dbReference>
<feature type="compositionally biased region" description="Basic and acidic residues" evidence="1">
    <location>
        <begin position="468"/>
        <end position="491"/>
    </location>
</feature>
<feature type="region of interest" description="Disordered" evidence="1">
    <location>
        <begin position="396"/>
        <end position="426"/>
    </location>
</feature>
<dbReference type="STRING" id="1340429.A0A2G4SID7"/>
<evidence type="ECO:0000313" key="3">
    <source>
        <dbReference type="EMBL" id="PHZ08509.1"/>
    </source>
</evidence>
<dbReference type="GO" id="GO:0004620">
    <property type="term" value="F:phospholipase activity"/>
    <property type="evidence" value="ECO:0007669"/>
    <property type="project" value="TreeGrafter"/>
</dbReference>
<feature type="region of interest" description="Disordered" evidence="1">
    <location>
        <begin position="610"/>
        <end position="631"/>
    </location>
</feature>
<accession>A0A2G4SID7</accession>
<name>A0A2G4SID7_RHIZD</name>
<feature type="region of interest" description="Disordered" evidence="1">
    <location>
        <begin position="468"/>
        <end position="558"/>
    </location>
</feature>